<dbReference type="Gene3D" id="3.40.50.300">
    <property type="entry name" value="P-loop containing nucleotide triphosphate hydrolases"/>
    <property type="match status" value="1"/>
</dbReference>
<dbReference type="PANTHER" id="PTHR14241">
    <property type="entry name" value="INTERFERON-INDUCED PROTEIN 44"/>
    <property type="match status" value="1"/>
</dbReference>
<comment type="caution">
    <text evidence="2">The sequence shown here is derived from an EMBL/GenBank/DDBJ whole genome shotgun (WGS) entry which is preliminary data.</text>
</comment>
<accession>A0A553NG83</accession>
<sequence>MHALLCQKDKFQNGRYKLKASDRDLQNLKSKLENFTPSRPEVKQIQVLIAGQIGAGKSSFINTICSTFCGRIVSRAQVNSADVGHSFTQNLKGFTIRSQKKELPIVLKDIMGLEPEALAGAQPDDIISTLYGHVKDGYEFDPKHALSSENQHYTKDPSLSDQCFCLVYIIDANTLEFVNDKVLEKMNDIRNKIRSKGIPQVIVMTKVDEVCPLVNKDLNFVYRSKKIKEKMELCSAKMGLPLMNIFPVKNYHIEVETNDVVDYLQLMALQQILNLADDRMLDDTAYTEKNINPSSKPVIPFSGSPGSAGPNHQRTFEGKQCYNPNRLPTQHRQTTYTLFQEERRFL</sequence>
<dbReference type="GO" id="GO:0005525">
    <property type="term" value="F:GTP binding"/>
    <property type="evidence" value="ECO:0007669"/>
    <property type="project" value="InterPro"/>
</dbReference>
<dbReference type="InterPro" id="IPR027417">
    <property type="entry name" value="P-loop_NTPase"/>
</dbReference>
<protein>
    <recommendedName>
        <fullName evidence="1">G domain-containing protein</fullName>
    </recommendedName>
</protein>
<reference evidence="2 3" key="1">
    <citation type="journal article" date="2019" name="Sci. Data">
        <title>Hybrid genome assembly and annotation of Danionella translucida.</title>
        <authorList>
            <person name="Kadobianskyi M."/>
            <person name="Schulze L."/>
            <person name="Schuelke M."/>
            <person name="Judkewitz B."/>
        </authorList>
    </citation>
    <scope>NUCLEOTIDE SEQUENCE [LARGE SCALE GENOMIC DNA]</scope>
    <source>
        <strain evidence="2 3">Bolton</strain>
    </source>
</reference>
<dbReference type="GO" id="GO:0006955">
    <property type="term" value="P:immune response"/>
    <property type="evidence" value="ECO:0007669"/>
    <property type="project" value="TreeGrafter"/>
</dbReference>
<keyword evidence="3" id="KW-1185">Reference proteome</keyword>
<dbReference type="Pfam" id="PF01926">
    <property type="entry name" value="MMR_HSR1"/>
    <property type="match status" value="1"/>
</dbReference>
<dbReference type="OrthoDB" id="25620at2759"/>
<gene>
    <name evidence="2" type="ORF">DNTS_017101</name>
</gene>
<dbReference type="EMBL" id="SRMA01026995">
    <property type="protein sequence ID" value="TRY64408.1"/>
    <property type="molecule type" value="Genomic_DNA"/>
</dbReference>
<evidence type="ECO:0000259" key="1">
    <source>
        <dbReference type="Pfam" id="PF01926"/>
    </source>
</evidence>
<dbReference type="AlphaFoldDB" id="A0A553NG83"/>
<evidence type="ECO:0000313" key="2">
    <source>
        <dbReference type="EMBL" id="TRY64408.1"/>
    </source>
</evidence>
<dbReference type="PANTHER" id="PTHR14241:SF1">
    <property type="entry name" value="INTERFERON-INDUCED PROTEIN 44-RELATED"/>
    <property type="match status" value="1"/>
</dbReference>
<evidence type="ECO:0000313" key="3">
    <source>
        <dbReference type="Proteomes" id="UP000316079"/>
    </source>
</evidence>
<dbReference type="SUPFAM" id="SSF52540">
    <property type="entry name" value="P-loop containing nucleoside triphosphate hydrolases"/>
    <property type="match status" value="1"/>
</dbReference>
<feature type="domain" description="G" evidence="1">
    <location>
        <begin position="46"/>
        <end position="206"/>
    </location>
</feature>
<dbReference type="CDD" id="cd00882">
    <property type="entry name" value="Ras_like_GTPase"/>
    <property type="match status" value="1"/>
</dbReference>
<dbReference type="InterPro" id="IPR006073">
    <property type="entry name" value="GTP-bd"/>
</dbReference>
<organism evidence="2 3">
    <name type="scientific">Danionella cerebrum</name>
    <dbReference type="NCBI Taxonomy" id="2873325"/>
    <lineage>
        <taxon>Eukaryota</taxon>
        <taxon>Metazoa</taxon>
        <taxon>Chordata</taxon>
        <taxon>Craniata</taxon>
        <taxon>Vertebrata</taxon>
        <taxon>Euteleostomi</taxon>
        <taxon>Actinopterygii</taxon>
        <taxon>Neopterygii</taxon>
        <taxon>Teleostei</taxon>
        <taxon>Ostariophysi</taxon>
        <taxon>Cypriniformes</taxon>
        <taxon>Danionidae</taxon>
        <taxon>Danioninae</taxon>
        <taxon>Danionella</taxon>
    </lineage>
</organism>
<proteinExistence type="predicted"/>
<name>A0A553NG83_9TELE</name>
<dbReference type="Proteomes" id="UP000316079">
    <property type="component" value="Unassembled WGS sequence"/>
</dbReference>